<dbReference type="SUPFAM" id="SSF48264">
    <property type="entry name" value="Cytochrome P450"/>
    <property type="match status" value="1"/>
</dbReference>
<reference evidence="8 9" key="1">
    <citation type="submission" date="2015-06" db="EMBL/GenBank/DDBJ databases">
        <authorList>
            <person name="Hoefler B.C."/>
            <person name="Straight P.D."/>
        </authorList>
    </citation>
    <scope>NUCLEOTIDE SEQUENCE [LARGE SCALE GENOMIC DNA]</scope>
    <source>
        <strain evidence="8 9">NRRL 3427</strain>
    </source>
</reference>
<keyword evidence="3 7" id="KW-0479">Metal-binding</keyword>
<dbReference type="InterPro" id="IPR001128">
    <property type="entry name" value="Cyt_P450"/>
</dbReference>
<name>A0A0L8J9U5_STRVR</name>
<keyword evidence="2 7" id="KW-0349">Heme</keyword>
<evidence type="ECO:0000256" key="7">
    <source>
        <dbReference type="RuleBase" id="RU000461"/>
    </source>
</evidence>
<evidence type="ECO:0000256" key="6">
    <source>
        <dbReference type="ARBA" id="ARBA00023033"/>
    </source>
</evidence>
<gene>
    <name evidence="8" type="ORF">ADK34_35705</name>
</gene>
<dbReference type="GO" id="GO:0004497">
    <property type="term" value="F:monooxygenase activity"/>
    <property type="evidence" value="ECO:0007669"/>
    <property type="project" value="UniProtKB-KW"/>
</dbReference>
<evidence type="ECO:0000256" key="2">
    <source>
        <dbReference type="ARBA" id="ARBA00022617"/>
    </source>
</evidence>
<comment type="caution">
    <text evidence="8">The sequence shown here is derived from an EMBL/GenBank/DDBJ whole genome shotgun (WGS) entry which is preliminary data.</text>
</comment>
<dbReference type="Proteomes" id="UP000037023">
    <property type="component" value="Unassembled WGS sequence"/>
</dbReference>
<dbReference type="GO" id="GO:0020037">
    <property type="term" value="F:heme binding"/>
    <property type="evidence" value="ECO:0007669"/>
    <property type="project" value="InterPro"/>
</dbReference>
<evidence type="ECO:0008006" key="10">
    <source>
        <dbReference type="Google" id="ProtNLM"/>
    </source>
</evidence>
<evidence type="ECO:0000313" key="8">
    <source>
        <dbReference type="EMBL" id="KOG10289.1"/>
    </source>
</evidence>
<dbReference type="InterPro" id="IPR036396">
    <property type="entry name" value="Cyt_P450_sf"/>
</dbReference>
<dbReference type="InterPro" id="IPR017972">
    <property type="entry name" value="Cyt_P450_CS"/>
</dbReference>
<dbReference type="EMBL" id="LGUP01000394">
    <property type="protein sequence ID" value="KOG10289.1"/>
    <property type="molecule type" value="Genomic_DNA"/>
</dbReference>
<dbReference type="InterPro" id="IPR002397">
    <property type="entry name" value="Cyt_P450_B"/>
</dbReference>
<dbReference type="PANTHER" id="PTHR46696">
    <property type="entry name" value="P450, PUTATIVE (EUROFUNG)-RELATED"/>
    <property type="match status" value="1"/>
</dbReference>
<dbReference type="PANTHER" id="PTHR46696:SF1">
    <property type="entry name" value="CYTOCHROME P450 YJIB-RELATED"/>
    <property type="match status" value="1"/>
</dbReference>
<keyword evidence="6 7" id="KW-0503">Monooxygenase</keyword>
<dbReference type="AlphaFoldDB" id="A0A0L8J9U5"/>
<evidence type="ECO:0000256" key="5">
    <source>
        <dbReference type="ARBA" id="ARBA00023004"/>
    </source>
</evidence>
<dbReference type="GO" id="GO:0005506">
    <property type="term" value="F:iron ion binding"/>
    <property type="evidence" value="ECO:0007669"/>
    <property type="project" value="InterPro"/>
</dbReference>
<dbReference type="FunFam" id="1.10.630.10:FF:000018">
    <property type="entry name" value="Cytochrome P450 monooxygenase"/>
    <property type="match status" value="1"/>
</dbReference>
<keyword evidence="5 7" id="KW-0408">Iron</keyword>
<comment type="similarity">
    <text evidence="1 7">Belongs to the cytochrome P450 family.</text>
</comment>
<dbReference type="Pfam" id="PF00067">
    <property type="entry name" value="p450"/>
    <property type="match status" value="1"/>
</dbReference>
<evidence type="ECO:0000256" key="1">
    <source>
        <dbReference type="ARBA" id="ARBA00010617"/>
    </source>
</evidence>
<protein>
    <recommendedName>
        <fullName evidence="10">Cytochrome P450</fullName>
    </recommendedName>
</protein>
<accession>A0A0L8J9U5</accession>
<evidence type="ECO:0000256" key="3">
    <source>
        <dbReference type="ARBA" id="ARBA00022723"/>
    </source>
</evidence>
<organism evidence="8 9">
    <name type="scientific">Streptomyces viridochromogenes</name>
    <dbReference type="NCBI Taxonomy" id="1938"/>
    <lineage>
        <taxon>Bacteria</taxon>
        <taxon>Bacillati</taxon>
        <taxon>Actinomycetota</taxon>
        <taxon>Actinomycetes</taxon>
        <taxon>Kitasatosporales</taxon>
        <taxon>Streptomycetaceae</taxon>
        <taxon>Streptomyces</taxon>
    </lineage>
</organism>
<keyword evidence="4 7" id="KW-0560">Oxidoreductase</keyword>
<evidence type="ECO:0000256" key="4">
    <source>
        <dbReference type="ARBA" id="ARBA00023002"/>
    </source>
</evidence>
<sequence length="407" mass="45424">MRQSQADRPPNEPFTDEYFQNPYLTYAWLRARHPVYRTPLPLGDGHVWLLSRYEDVRSALADPRFSSSVERAGEGIRNSGLAYGAGGALERSLSKTDPPDHTRLRTLATKALTVRRMEAWRKPVQRIADRLLDELDPNSPLDVLSDFGSPFAMTVLCEVLGIPLADHSMVRRWAEVMSSADPAERKQIPEAMDELERRATELIAMKRAHQTEDLLSDLVFARDAGNQLSEIELLAMLEGLIVAGHKTSVDLIGNGLLALFDHPAQKELLQSRPQLIEPAVEEFLRYDGPTANSLWRFTTETVRVDGVDIPPGETVLLLLASANRDPRKFSDPDSLDIGRINPSHLGFGHGAHRCLGAALGRLNGRVALSTLLDRFPTIQLAVPRSSIRYRKSILLRSLEELPVRLQA</sequence>
<dbReference type="PRINTS" id="PR00359">
    <property type="entry name" value="BP450"/>
</dbReference>
<dbReference type="GO" id="GO:0016705">
    <property type="term" value="F:oxidoreductase activity, acting on paired donors, with incorporation or reduction of molecular oxygen"/>
    <property type="evidence" value="ECO:0007669"/>
    <property type="project" value="InterPro"/>
</dbReference>
<dbReference type="CDD" id="cd11029">
    <property type="entry name" value="CYP107-like"/>
    <property type="match status" value="1"/>
</dbReference>
<proteinExistence type="inferred from homology"/>
<dbReference type="PROSITE" id="PS00086">
    <property type="entry name" value="CYTOCHROME_P450"/>
    <property type="match status" value="1"/>
</dbReference>
<dbReference type="PATRIC" id="fig|1938.6.peg.7710"/>
<dbReference type="Gene3D" id="1.10.630.10">
    <property type="entry name" value="Cytochrome P450"/>
    <property type="match status" value="1"/>
</dbReference>
<evidence type="ECO:0000313" key="9">
    <source>
        <dbReference type="Proteomes" id="UP000037023"/>
    </source>
</evidence>